<evidence type="ECO:0000313" key="7">
    <source>
        <dbReference type="EMBL" id="SHI19707.1"/>
    </source>
</evidence>
<reference evidence="7 8" key="1">
    <citation type="submission" date="2016-11" db="EMBL/GenBank/DDBJ databases">
        <authorList>
            <person name="Jaros S."/>
            <person name="Januszkiewicz K."/>
            <person name="Wedrychowicz H."/>
        </authorList>
    </citation>
    <scope>NUCLEOTIDE SEQUENCE [LARGE SCALE GENOMIC DNA]</scope>
    <source>
        <strain evidence="7 8">CGMCC 1.10190</strain>
    </source>
</reference>
<dbReference type="InterPro" id="IPR021095">
    <property type="entry name" value="DUF3734"/>
</dbReference>
<dbReference type="Pfam" id="PF01734">
    <property type="entry name" value="Patatin"/>
    <property type="match status" value="1"/>
</dbReference>
<keyword evidence="2 4" id="KW-0442">Lipid degradation</keyword>
<feature type="active site" description="Proton acceptor" evidence="4">
    <location>
        <position position="281"/>
    </location>
</feature>
<sequence length="465" mass="52009">MSHQLELFPTPSRKPIRRMAAQARRKGADTQRMTSPLGDTRQADATSPPDAALAPDTPQPRAEPPVNTDPRLPPYQTVALVLQGGGALGAYQAGVYQGLHEAGIELTCLAGISIGALNLAIIAGNPPETRIARLTEFWETICQPNHGVALHPFVEQSLFNLNDTVRQSMSAWHAASAMLDGQKGFFAPRFPPAPQITPGDPKAASYYDTSMLKETLERLCDFDRINSGAQQVSVGAVNVRSGNFVYFDNTKIRLRAEHFLASGALPPAFAAVEIDGEYYWDGGLVSNTPLAQVLESRPMRDTLTFQVDLWSARGVAPSNMSEVSDRIKDIQYSSRTRMVTEQLRWTQHLRHMLRRMLEDIPPEILTQDYYCQLAQQLACSTRYNVIHLIYRNKPYEQHYKDFQFGLAAMREHWDSGLQDIRETLQNPERLAMPDNVSGFVTHDVHREEIEQRMQGDTTRPPRAAG</sequence>
<dbReference type="GO" id="GO:0016042">
    <property type="term" value="P:lipid catabolic process"/>
    <property type="evidence" value="ECO:0007669"/>
    <property type="project" value="UniProtKB-UniRule"/>
</dbReference>
<keyword evidence="1 4" id="KW-0378">Hydrolase</keyword>
<gene>
    <name evidence="7" type="ORF">SAMN04488135_112148</name>
</gene>
<feature type="region of interest" description="Disordered" evidence="5">
    <location>
        <begin position="1"/>
        <end position="73"/>
    </location>
</feature>
<feature type="short sequence motif" description="DGA/G" evidence="4">
    <location>
        <begin position="281"/>
        <end position="283"/>
    </location>
</feature>
<dbReference type="InterPro" id="IPR050301">
    <property type="entry name" value="NTE"/>
</dbReference>
<dbReference type="SUPFAM" id="SSF52151">
    <property type="entry name" value="FabD/lysophospholipase-like"/>
    <property type="match status" value="1"/>
</dbReference>
<name>A0A1M5Z614_9BURK</name>
<dbReference type="Gene3D" id="3.40.1090.10">
    <property type="entry name" value="Cytosolic phospholipase A2 catalytic domain"/>
    <property type="match status" value="2"/>
</dbReference>
<feature type="short sequence motif" description="GXGXXG" evidence="4">
    <location>
        <begin position="84"/>
        <end position="89"/>
    </location>
</feature>
<evidence type="ECO:0000256" key="2">
    <source>
        <dbReference type="ARBA" id="ARBA00022963"/>
    </source>
</evidence>
<dbReference type="PROSITE" id="PS51635">
    <property type="entry name" value="PNPLA"/>
    <property type="match status" value="1"/>
</dbReference>
<dbReference type="GO" id="GO:0016787">
    <property type="term" value="F:hydrolase activity"/>
    <property type="evidence" value="ECO:0007669"/>
    <property type="project" value="UniProtKB-UniRule"/>
</dbReference>
<protein>
    <submittedName>
        <fullName evidence="7">NTE family protein</fullName>
    </submittedName>
</protein>
<dbReference type="Proteomes" id="UP000184226">
    <property type="component" value="Unassembled WGS sequence"/>
</dbReference>
<dbReference type="PANTHER" id="PTHR14226">
    <property type="entry name" value="NEUROPATHY TARGET ESTERASE/SWISS CHEESE D.MELANOGASTER"/>
    <property type="match status" value="1"/>
</dbReference>
<evidence type="ECO:0000259" key="6">
    <source>
        <dbReference type="PROSITE" id="PS51635"/>
    </source>
</evidence>
<accession>A0A1M5Z614</accession>
<organism evidence="7 8">
    <name type="scientific">Pollutimonas bauzanensis</name>
    <dbReference type="NCBI Taxonomy" id="658167"/>
    <lineage>
        <taxon>Bacteria</taxon>
        <taxon>Pseudomonadati</taxon>
        <taxon>Pseudomonadota</taxon>
        <taxon>Betaproteobacteria</taxon>
        <taxon>Burkholderiales</taxon>
        <taxon>Alcaligenaceae</taxon>
        <taxon>Pollutimonas</taxon>
    </lineage>
</organism>
<evidence type="ECO:0000256" key="1">
    <source>
        <dbReference type="ARBA" id="ARBA00022801"/>
    </source>
</evidence>
<proteinExistence type="predicted"/>
<evidence type="ECO:0000256" key="4">
    <source>
        <dbReference type="PROSITE-ProRule" id="PRU01161"/>
    </source>
</evidence>
<feature type="active site" description="Nucleophile" evidence="4">
    <location>
        <position position="113"/>
    </location>
</feature>
<dbReference type="AlphaFoldDB" id="A0A1M5Z614"/>
<keyword evidence="8" id="KW-1185">Reference proteome</keyword>
<dbReference type="PANTHER" id="PTHR14226:SF57">
    <property type="entry name" value="BLR7027 PROTEIN"/>
    <property type="match status" value="1"/>
</dbReference>
<keyword evidence="3 4" id="KW-0443">Lipid metabolism</keyword>
<dbReference type="STRING" id="658167.SAMN04488135_112148"/>
<dbReference type="InterPro" id="IPR002641">
    <property type="entry name" value="PNPLA_dom"/>
</dbReference>
<dbReference type="EMBL" id="FQXE01000012">
    <property type="protein sequence ID" value="SHI19707.1"/>
    <property type="molecule type" value="Genomic_DNA"/>
</dbReference>
<evidence type="ECO:0000256" key="3">
    <source>
        <dbReference type="ARBA" id="ARBA00023098"/>
    </source>
</evidence>
<feature type="domain" description="PNPLA" evidence="6">
    <location>
        <begin position="80"/>
        <end position="294"/>
    </location>
</feature>
<dbReference type="InterPro" id="IPR016035">
    <property type="entry name" value="Acyl_Trfase/lysoPLipase"/>
</dbReference>
<evidence type="ECO:0000313" key="8">
    <source>
        <dbReference type="Proteomes" id="UP000184226"/>
    </source>
</evidence>
<dbReference type="Pfam" id="PF12536">
    <property type="entry name" value="DUF3734"/>
    <property type="match status" value="1"/>
</dbReference>
<evidence type="ECO:0000256" key="5">
    <source>
        <dbReference type="SAM" id="MobiDB-lite"/>
    </source>
</evidence>
<feature type="short sequence motif" description="GXSXG" evidence="4">
    <location>
        <begin position="111"/>
        <end position="115"/>
    </location>
</feature>
<dbReference type="CDD" id="cd07209">
    <property type="entry name" value="Pat_hypo_Ecoli_Z1214_like"/>
    <property type="match status" value="1"/>
</dbReference>